<gene>
    <name evidence="2" type="ORF">L288_00980</name>
</gene>
<evidence type="ECO:0000313" key="3">
    <source>
        <dbReference type="Proteomes" id="UP000015525"/>
    </source>
</evidence>
<sequence>MYEDAGVSGAKRRDKRRAFDRLLKDATRRKFDMVAA</sequence>
<name>T0HRL1_9SPHN</name>
<protein>
    <recommendedName>
        <fullName evidence="1">Resolvase/invertase-type recombinase catalytic domain-containing protein</fullName>
    </recommendedName>
</protein>
<dbReference type="Pfam" id="PF00239">
    <property type="entry name" value="Resolvase"/>
    <property type="match status" value="1"/>
</dbReference>
<dbReference type="PATRIC" id="fig|1329909.3.peg.174"/>
<comment type="caution">
    <text evidence="2">The sequence shown here is derived from an EMBL/GenBank/DDBJ whole genome shotgun (WGS) entry which is preliminary data.</text>
</comment>
<evidence type="ECO:0000259" key="1">
    <source>
        <dbReference type="PROSITE" id="PS51736"/>
    </source>
</evidence>
<proteinExistence type="predicted"/>
<accession>T0HRL1</accession>
<dbReference type="Gene3D" id="3.40.50.1390">
    <property type="entry name" value="Resolvase, N-terminal catalytic domain"/>
    <property type="match status" value="1"/>
</dbReference>
<dbReference type="GO" id="GO:0000150">
    <property type="term" value="F:DNA strand exchange activity"/>
    <property type="evidence" value="ECO:0007669"/>
    <property type="project" value="InterPro"/>
</dbReference>
<dbReference type="AlphaFoldDB" id="T0HRL1"/>
<evidence type="ECO:0000313" key="2">
    <source>
        <dbReference type="EMBL" id="EQB14758.1"/>
    </source>
</evidence>
<dbReference type="InterPro" id="IPR006119">
    <property type="entry name" value="Resolv_N"/>
</dbReference>
<dbReference type="EMBL" id="ATHO01000007">
    <property type="protein sequence ID" value="EQB14758.1"/>
    <property type="molecule type" value="Genomic_DNA"/>
</dbReference>
<organism evidence="2 3">
    <name type="scientific">Sphingobium quisquiliarum P25</name>
    <dbReference type="NCBI Taxonomy" id="1329909"/>
    <lineage>
        <taxon>Bacteria</taxon>
        <taxon>Pseudomonadati</taxon>
        <taxon>Pseudomonadota</taxon>
        <taxon>Alphaproteobacteria</taxon>
        <taxon>Sphingomonadales</taxon>
        <taxon>Sphingomonadaceae</taxon>
        <taxon>Sphingobium</taxon>
    </lineage>
</organism>
<keyword evidence="3" id="KW-1185">Reference proteome</keyword>
<dbReference type="Proteomes" id="UP000015525">
    <property type="component" value="Unassembled WGS sequence"/>
</dbReference>
<dbReference type="InterPro" id="IPR036162">
    <property type="entry name" value="Resolvase-like_N_sf"/>
</dbReference>
<feature type="domain" description="Resolvase/invertase-type recombinase catalytic" evidence="1">
    <location>
        <begin position="1"/>
        <end position="36"/>
    </location>
</feature>
<reference evidence="2 3" key="1">
    <citation type="journal article" date="2013" name="Genome Announc.">
        <title>Draft Genome Sequence of Sphingobium quisquiliarum Strain P25T, a Novel Hexachlorocyclohexane (HCH)-Degrading Bacterium Isolated from an HCH Dumpsite.</title>
        <authorList>
            <person name="Kumar Singh A."/>
            <person name="Sangwan N."/>
            <person name="Sharma A."/>
            <person name="Gupta V."/>
            <person name="Khurana J.P."/>
            <person name="Lal R."/>
        </authorList>
    </citation>
    <scope>NUCLEOTIDE SEQUENCE [LARGE SCALE GENOMIC DNA]</scope>
    <source>
        <strain evidence="2 3">P25</strain>
    </source>
</reference>
<dbReference type="RefSeq" id="WP_021236530.1">
    <property type="nucleotide sequence ID" value="NZ_ATHO01000007.1"/>
</dbReference>
<dbReference type="GO" id="GO:0003677">
    <property type="term" value="F:DNA binding"/>
    <property type="evidence" value="ECO:0007669"/>
    <property type="project" value="InterPro"/>
</dbReference>
<dbReference type="PROSITE" id="PS51736">
    <property type="entry name" value="RECOMBINASES_3"/>
    <property type="match status" value="1"/>
</dbReference>